<proteinExistence type="predicted"/>
<comment type="caution">
    <text evidence="2">The sequence shown here is derived from an EMBL/GenBank/DDBJ whole genome shotgun (WGS) entry which is preliminary data.</text>
</comment>
<dbReference type="Proteomes" id="UP001197958">
    <property type="component" value="Unassembled WGS sequence"/>
</dbReference>
<dbReference type="EMBL" id="JAIWWW010000009">
    <property type="protein sequence ID" value="MCA4522674.1"/>
    <property type="molecule type" value="Genomic_DNA"/>
</dbReference>
<evidence type="ECO:0000313" key="3">
    <source>
        <dbReference type="Proteomes" id="UP001198461"/>
    </source>
</evidence>
<protein>
    <submittedName>
        <fullName evidence="2">Uncharacterized protein</fullName>
    </submittedName>
</protein>
<evidence type="ECO:0000313" key="1">
    <source>
        <dbReference type="EMBL" id="MCA4522674.1"/>
    </source>
</evidence>
<dbReference type="EMBL" id="JAIWYE010000031">
    <property type="protein sequence ID" value="MCA4705367.1"/>
    <property type="molecule type" value="Genomic_DNA"/>
</dbReference>
<dbReference type="SUPFAM" id="SSF75005">
    <property type="entry name" value="Arabinanase/levansucrase/invertase"/>
    <property type="match status" value="1"/>
</dbReference>
<dbReference type="Proteomes" id="UP001198461">
    <property type="component" value="Unassembled WGS sequence"/>
</dbReference>
<evidence type="ECO:0000313" key="2">
    <source>
        <dbReference type="EMBL" id="MCA4705367.1"/>
    </source>
</evidence>
<dbReference type="InterPro" id="IPR023296">
    <property type="entry name" value="Glyco_hydro_beta-prop_sf"/>
</dbReference>
<gene>
    <name evidence="2" type="ORF">LD004_17330</name>
    <name evidence="1" type="ORF">LDZ35_05535</name>
</gene>
<accession>A0AAW4SXN1</accession>
<name>A0AAW4SXN1_9BACE</name>
<organism evidence="2 3">
    <name type="scientific">Bacteroides xylanisolvens</name>
    <dbReference type="NCBI Taxonomy" id="371601"/>
    <lineage>
        <taxon>Bacteria</taxon>
        <taxon>Pseudomonadati</taxon>
        <taxon>Bacteroidota</taxon>
        <taxon>Bacteroidia</taxon>
        <taxon>Bacteroidales</taxon>
        <taxon>Bacteroidaceae</taxon>
        <taxon>Bacteroides</taxon>
    </lineage>
</organism>
<dbReference type="Gene3D" id="2.115.10.20">
    <property type="entry name" value="Glycosyl hydrolase domain, family 43"/>
    <property type="match status" value="1"/>
</dbReference>
<sequence>MKKILCFFGIIMMFSSCSVAKRHEKKKLQDFFLPIESKSLVSDGIWGDTCVLPRDTMNGLEDTKMKHWCYWDGSIVKDDEGIYHMYSSRWSQSLSHGEGWHIGTKAVHSVSNRLEGPYKDLGLVYPDFYDGLGHNVVGLRTKEGKYAVVVSESLPGNVFISDSPYGPFELLGEIKIDNNGFYPGFTRYDELDIGAVKAGALGKMSNVMIFVRPDGKYMLLARHCVPMISDDGILGSYKVLGDRAWENMPDTPQYYMEDPTIWYSDSLYHIVVNFHKKDVSYHLTSEDGISNWKNRGVAFDKKKSKFIYTDGHVERWYTVQRPTVYVENGKVKAFNFSVIDVHKGKDRGNDNHGSKIMVIPFDSEGFSKYIADLRKNDELTTYSTPIPQDWEYSRIGKKTNVSKIGFDSIVNTIYFNSQSSEIDDCSDSFDYIYKEMSSNSIIQSQILSNDFYKSRNSVESGLMLRNDILPESPYVSVTISKDKKLIIRHRDRLKSKVTKVILGEYDTPYWIQLQKNGEKIECYVSSSNKFNWEKVYEQNLCCDDKYYVGMISLSDKGQTGLSRFKDFEVNAIDNPLRDGIVMHTFPDTIPSRGLIDFDIQINTKRPLYVWAELENIQTGEKYRVLRNIFRYSERKKLSYDTGVDELNPENTYWFVVKAVPLHGHDSESVCSGFKKIFIENK</sequence>
<dbReference type="RefSeq" id="WP_141652219.1">
    <property type="nucleotide sequence ID" value="NZ_CP183042.1"/>
</dbReference>
<dbReference type="AlphaFoldDB" id="A0AAW4SXN1"/>
<dbReference type="PROSITE" id="PS51257">
    <property type="entry name" value="PROKAR_LIPOPROTEIN"/>
    <property type="match status" value="1"/>
</dbReference>
<reference evidence="2" key="1">
    <citation type="submission" date="2023-08" db="EMBL/GenBank/DDBJ databases">
        <title>Mucin Metabolism Genes Underlie the Key Renovations of Bacteroides xylanisolvens Genomes in Captive Great Apes.</title>
        <authorList>
            <person name="Nishida A.H."/>
        </authorList>
    </citation>
    <scope>NUCLEOTIDE SEQUENCE</scope>
    <source>
        <strain evidence="2">P13.H9</strain>
        <strain evidence="1">P19.10B</strain>
    </source>
</reference>